<proteinExistence type="predicted"/>
<dbReference type="InterPro" id="IPR036691">
    <property type="entry name" value="Endo/exonu/phosph_ase_sf"/>
</dbReference>
<organism evidence="1 2">
    <name type="scientific">Arachis hypogaea</name>
    <name type="common">Peanut</name>
    <dbReference type="NCBI Taxonomy" id="3818"/>
    <lineage>
        <taxon>Eukaryota</taxon>
        <taxon>Viridiplantae</taxon>
        <taxon>Streptophyta</taxon>
        <taxon>Embryophyta</taxon>
        <taxon>Tracheophyta</taxon>
        <taxon>Spermatophyta</taxon>
        <taxon>Magnoliopsida</taxon>
        <taxon>eudicotyledons</taxon>
        <taxon>Gunneridae</taxon>
        <taxon>Pentapetalae</taxon>
        <taxon>rosids</taxon>
        <taxon>fabids</taxon>
        <taxon>Fabales</taxon>
        <taxon>Fabaceae</taxon>
        <taxon>Papilionoideae</taxon>
        <taxon>50 kb inversion clade</taxon>
        <taxon>dalbergioids sensu lato</taxon>
        <taxon>Dalbergieae</taxon>
        <taxon>Pterocarpus clade</taxon>
        <taxon>Arachis</taxon>
    </lineage>
</organism>
<dbReference type="Proteomes" id="UP000289738">
    <property type="component" value="Chromosome A02"/>
</dbReference>
<dbReference type="SUPFAM" id="SSF56219">
    <property type="entry name" value="DNase I-like"/>
    <property type="match status" value="1"/>
</dbReference>
<evidence type="ECO:0000313" key="2">
    <source>
        <dbReference type="Proteomes" id="UP000289738"/>
    </source>
</evidence>
<protein>
    <recommendedName>
        <fullName evidence="3">Endonuclease/exonuclease/phosphatase domain-containing protein</fullName>
    </recommendedName>
</protein>
<dbReference type="AlphaFoldDB" id="A0A445EAE0"/>
<dbReference type="PANTHER" id="PTHR33710">
    <property type="entry name" value="BNAC02G09200D PROTEIN"/>
    <property type="match status" value="1"/>
</dbReference>
<reference evidence="1 2" key="1">
    <citation type="submission" date="2019-01" db="EMBL/GenBank/DDBJ databases">
        <title>Sequencing of cultivated peanut Arachis hypogaea provides insights into genome evolution and oil improvement.</title>
        <authorList>
            <person name="Chen X."/>
        </authorList>
    </citation>
    <scope>NUCLEOTIDE SEQUENCE [LARGE SCALE GENOMIC DNA]</scope>
    <source>
        <strain evidence="2">cv. Fuhuasheng</strain>
        <tissue evidence="1">Leaves</tissue>
    </source>
</reference>
<gene>
    <name evidence="1" type="ORF">Ahy_A02g006475</name>
</gene>
<keyword evidence="2" id="KW-1185">Reference proteome</keyword>
<sequence>MFSNPRNGFVTRERLDRVFVNWEWRRLYQNATLTALPAIGSDHYPLVLRLEPREKFERHFKYKAYGKITKIVRRSSSKDGKRMKIKGVNRKNYKENSRVARRNWSNGAKELSLEQIRKLTNLRKKSQNCRIKRSKDIMELVERHFTDLFATTTRSKVEEYTRIIPKKIHGCIGTKDKFREIEHSVWTAGTDSDKGQYRRDYGHANLGKSWEIPWVTGTLGKIEKQSVGMARRKDRQQN</sequence>
<evidence type="ECO:0008006" key="3">
    <source>
        <dbReference type="Google" id="ProtNLM"/>
    </source>
</evidence>
<dbReference type="PANTHER" id="PTHR33710:SF77">
    <property type="entry name" value="DNASE I-LIKE SUPERFAMILY PROTEIN"/>
    <property type="match status" value="1"/>
</dbReference>
<evidence type="ECO:0000313" key="1">
    <source>
        <dbReference type="EMBL" id="RYR72279.1"/>
    </source>
</evidence>
<accession>A0A445EAE0</accession>
<name>A0A445EAE0_ARAHY</name>
<comment type="caution">
    <text evidence="1">The sequence shown here is derived from an EMBL/GenBank/DDBJ whole genome shotgun (WGS) entry which is preliminary data.</text>
</comment>
<dbReference type="EMBL" id="SDMP01000002">
    <property type="protein sequence ID" value="RYR72279.1"/>
    <property type="molecule type" value="Genomic_DNA"/>
</dbReference>